<feature type="domain" description="F-box" evidence="1">
    <location>
        <begin position="12"/>
        <end position="59"/>
    </location>
</feature>
<dbReference type="Gene3D" id="3.80.10.10">
    <property type="entry name" value="Ribonuclease Inhibitor"/>
    <property type="match status" value="1"/>
</dbReference>
<dbReference type="Proteomes" id="UP001362999">
    <property type="component" value="Unassembled WGS sequence"/>
</dbReference>
<proteinExistence type="predicted"/>
<accession>A0AAW0BZY8</accession>
<dbReference type="AlphaFoldDB" id="A0AAW0BZY8"/>
<dbReference type="SUPFAM" id="SSF81383">
    <property type="entry name" value="F-box domain"/>
    <property type="match status" value="1"/>
</dbReference>
<dbReference type="Pfam" id="PF00646">
    <property type="entry name" value="F-box"/>
    <property type="match status" value="1"/>
</dbReference>
<reference evidence="2 3" key="1">
    <citation type="journal article" date="2024" name="J Genomics">
        <title>Draft genome sequencing and assembly of Favolaschia claudopus CIRM-BRFM 2984 isolated from oak limbs.</title>
        <authorList>
            <person name="Navarro D."/>
            <person name="Drula E."/>
            <person name="Chaduli D."/>
            <person name="Cazenave R."/>
            <person name="Ahrendt S."/>
            <person name="Wang J."/>
            <person name="Lipzen A."/>
            <person name="Daum C."/>
            <person name="Barry K."/>
            <person name="Grigoriev I.V."/>
            <person name="Favel A."/>
            <person name="Rosso M.N."/>
            <person name="Martin F."/>
        </authorList>
    </citation>
    <scope>NUCLEOTIDE SEQUENCE [LARGE SCALE GENOMIC DNA]</scope>
    <source>
        <strain evidence="2 3">CIRM-BRFM 2984</strain>
    </source>
</reference>
<evidence type="ECO:0000313" key="3">
    <source>
        <dbReference type="Proteomes" id="UP001362999"/>
    </source>
</evidence>
<evidence type="ECO:0000313" key="2">
    <source>
        <dbReference type="EMBL" id="KAK7031706.1"/>
    </source>
</evidence>
<dbReference type="InterPro" id="IPR032675">
    <property type="entry name" value="LRR_dom_sf"/>
</dbReference>
<name>A0AAW0BZY8_9AGAR</name>
<evidence type="ECO:0000259" key="1">
    <source>
        <dbReference type="PROSITE" id="PS50181"/>
    </source>
</evidence>
<dbReference type="CDD" id="cd09917">
    <property type="entry name" value="F-box_SF"/>
    <property type="match status" value="1"/>
</dbReference>
<dbReference type="EMBL" id="JAWWNJ010000024">
    <property type="protein sequence ID" value="KAK7031706.1"/>
    <property type="molecule type" value="Genomic_DNA"/>
</dbReference>
<dbReference type="InterPro" id="IPR036047">
    <property type="entry name" value="F-box-like_dom_sf"/>
</dbReference>
<gene>
    <name evidence="2" type="ORF">R3P38DRAFT_2522234</name>
</gene>
<organism evidence="2 3">
    <name type="scientific">Favolaschia claudopus</name>
    <dbReference type="NCBI Taxonomy" id="2862362"/>
    <lineage>
        <taxon>Eukaryota</taxon>
        <taxon>Fungi</taxon>
        <taxon>Dikarya</taxon>
        <taxon>Basidiomycota</taxon>
        <taxon>Agaricomycotina</taxon>
        <taxon>Agaricomycetes</taxon>
        <taxon>Agaricomycetidae</taxon>
        <taxon>Agaricales</taxon>
        <taxon>Marasmiineae</taxon>
        <taxon>Mycenaceae</taxon>
        <taxon>Favolaschia</taxon>
    </lineage>
</organism>
<protein>
    <submittedName>
        <fullName evidence="2">F-box domain-containing protein</fullName>
    </submittedName>
</protein>
<dbReference type="InterPro" id="IPR001810">
    <property type="entry name" value="F-box_dom"/>
</dbReference>
<dbReference type="SUPFAM" id="SSF52047">
    <property type="entry name" value="RNI-like"/>
    <property type="match status" value="1"/>
</dbReference>
<dbReference type="PROSITE" id="PS50181">
    <property type="entry name" value="FBOX"/>
    <property type="match status" value="1"/>
</dbReference>
<sequence length="489" mass="56043">MPAIVKTYPLKSPAFLRLPQELLDEIISDLEHCDLVSLALVSRASSGLVIPRHTEYRVLRTRHLLPAMWAHLARRADLTRNIREVHLCERLNKSTSDRVPKSLISRSKDEQITHVVEERRIRNICTALGHMRRLHTFTWSWEVDPPSLPTIDTGHEDAILDVLSRKKSLRHIALAGMFGTHAPGIGLDQDSTLYPLWRFSNLTSISLRGDSWIRPTNIPHLKRMLSRSAASLEFLEMPMEFTGLADLKFPYLRSLNLFLQSGGMRSIDPCVVRFLSDHPGIEDLSWLPLGPVYVSPKALPALKRLRTNIQVVGMLESRTIESLDIYQLDPATLVELKNLPFENVRKIKLHAFGDLPSMYELAELFPNLVWLSMPSRYGHFSLVCSPRLSCLVNAAHYLLPRFPKLEVFRGQGLWASVTLNMQRMHGVIMQLVQLCPNLRELDHSGHNQARQDWNRITIIREGPEGENVRYRIDRPPARRWFDALEGVFD</sequence>
<keyword evidence="3" id="KW-1185">Reference proteome</keyword>
<comment type="caution">
    <text evidence="2">The sequence shown here is derived from an EMBL/GenBank/DDBJ whole genome shotgun (WGS) entry which is preliminary data.</text>
</comment>